<gene>
    <name evidence="4" type="ORF">JOL79_00580</name>
</gene>
<evidence type="ECO:0000256" key="1">
    <source>
        <dbReference type="SAM" id="MobiDB-lite"/>
    </source>
</evidence>
<dbReference type="InterPro" id="IPR011746">
    <property type="entry name" value="Trp_synth-assoc_CHP"/>
</dbReference>
<feature type="region of interest" description="Disordered" evidence="1">
    <location>
        <begin position="155"/>
        <end position="208"/>
    </location>
</feature>
<keyword evidence="3" id="KW-0732">Signal</keyword>
<feature type="signal peptide" evidence="3">
    <location>
        <begin position="1"/>
        <end position="23"/>
    </location>
</feature>
<feature type="transmembrane region" description="Helical" evidence="2">
    <location>
        <begin position="74"/>
        <end position="91"/>
    </location>
</feature>
<keyword evidence="2" id="KW-0812">Transmembrane</keyword>
<feature type="chain" id="PRO_5038612755" evidence="3">
    <location>
        <begin position="24"/>
        <end position="208"/>
    </location>
</feature>
<accession>A0A940WBB2</accession>
<dbReference type="InterPro" id="IPR019051">
    <property type="entry name" value="Trp_biosyn_TM_oprn/chp"/>
</dbReference>
<dbReference type="NCBIfam" id="TIGR02234">
    <property type="entry name" value="trp_oprn_chp"/>
    <property type="match status" value="1"/>
</dbReference>
<dbReference type="AlphaFoldDB" id="A0A940WBB2"/>
<evidence type="ECO:0000256" key="3">
    <source>
        <dbReference type="SAM" id="SignalP"/>
    </source>
</evidence>
<proteinExistence type="predicted"/>
<dbReference type="RefSeq" id="WP_210153601.1">
    <property type="nucleotide sequence ID" value="NZ_JAFCNB010000001.1"/>
</dbReference>
<reference evidence="4" key="1">
    <citation type="submission" date="2021-02" db="EMBL/GenBank/DDBJ databases">
        <title>Draft genome sequence of Microbispora sp. RL4-1S isolated from rice leaves in Thailand.</title>
        <authorList>
            <person name="Muangham S."/>
            <person name="Duangmal K."/>
        </authorList>
    </citation>
    <scope>NUCLEOTIDE SEQUENCE</scope>
    <source>
        <strain evidence="4">RL4-1S</strain>
    </source>
</reference>
<keyword evidence="5" id="KW-1185">Reference proteome</keyword>
<feature type="compositionally biased region" description="Acidic residues" evidence="1">
    <location>
        <begin position="195"/>
        <end position="208"/>
    </location>
</feature>
<dbReference type="Proteomes" id="UP000674234">
    <property type="component" value="Unassembled WGS sequence"/>
</dbReference>
<evidence type="ECO:0000256" key="2">
    <source>
        <dbReference type="SAM" id="Phobius"/>
    </source>
</evidence>
<organism evidence="4 5">
    <name type="scientific">Microbispora oryzae</name>
    <dbReference type="NCBI Taxonomy" id="2806554"/>
    <lineage>
        <taxon>Bacteria</taxon>
        <taxon>Bacillati</taxon>
        <taxon>Actinomycetota</taxon>
        <taxon>Actinomycetes</taxon>
        <taxon>Streptosporangiales</taxon>
        <taxon>Streptosporangiaceae</taxon>
        <taxon>Microbispora</taxon>
    </lineage>
</organism>
<comment type="caution">
    <text evidence="4">The sequence shown here is derived from an EMBL/GenBank/DDBJ whole genome shotgun (WGS) entry which is preliminary data.</text>
</comment>
<dbReference type="Pfam" id="PF09534">
    <property type="entry name" value="Trp_oprn_chp"/>
    <property type="match status" value="1"/>
</dbReference>
<protein>
    <submittedName>
        <fullName evidence="4">TIGR02234 family membrane protein</fullName>
    </submittedName>
</protein>
<name>A0A940WBB2_9ACTN</name>
<keyword evidence="2" id="KW-1133">Transmembrane helix</keyword>
<feature type="transmembrane region" description="Helical" evidence="2">
    <location>
        <begin position="124"/>
        <end position="147"/>
    </location>
</feature>
<evidence type="ECO:0000313" key="5">
    <source>
        <dbReference type="Proteomes" id="UP000674234"/>
    </source>
</evidence>
<keyword evidence="2" id="KW-0472">Membrane</keyword>
<dbReference type="EMBL" id="JAFCNB010000001">
    <property type="protein sequence ID" value="MBP2702289.1"/>
    <property type="molecule type" value="Genomic_DNA"/>
</dbReference>
<sequence length="208" mass="20730">MAWLATCAAAGALALLAAGRIWATVTFDAQAGPLSAGHVSLTGGDLAAVLTPAVLAALAAGAAVLATRGLARRIVATVISLCGVVVLSGVWRGTRPAAVVAAAREHAATAMVPATGAAEQAMTWVWPLATALGGLVLVAAGAVAAVVGGRWPGMSGRYDRPGTGSGAREADRDGDGAAARRPRRQVGSERALWDAIDEGEDPTAEPRP</sequence>
<feature type="transmembrane region" description="Helical" evidence="2">
    <location>
        <begin position="47"/>
        <end position="67"/>
    </location>
</feature>
<evidence type="ECO:0000313" key="4">
    <source>
        <dbReference type="EMBL" id="MBP2702289.1"/>
    </source>
</evidence>